<dbReference type="GeneID" id="13795793"/>
<keyword evidence="2" id="KW-0808">Transferase</keyword>
<feature type="domain" description="Toprim" evidence="1">
    <location>
        <begin position="32"/>
        <end position="120"/>
    </location>
</feature>
<dbReference type="Gene3D" id="3.40.1360.10">
    <property type="match status" value="1"/>
</dbReference>
<dbReference type="Proteomes" id="UP000008037">
    <property type="component" value="Chromosome"/>
</dbReference>
<dbReference type="AlphaFoldDB" id="K0IKE1"/>
<evidence type="ECO:0000259" key="1">
    <source>
        <dbReference type="PROSITE" id="PS50880"/>
    </source>
</evidence>
<accession>K0IKE1</accession>
<proteinExistence type="predicted"/>
<dbReference type="SUPFAM" id="SSF110455">
    <property type="entry name" value="Toprim domain"/>
    <property type="match status" value="1"/>
</dbReference>
<dbReference type="Pfam" id="PF01751">
    <property type="entry name" value="Toprim"/>
    <property type="match status" value="1"/>
</dbReference>
<keyword evidence="3" id="KW-1185">Reference proteome</keyword>
<dbReference type="InParanoid" id="K0IKE1"/>
<dbReference type="KEGG" id="nga:Ngar_c19300"/>
<organism evidence="2 3">
    <name type="scientific">Nitrososphaera gargensis (strain Ga9.2)</name>
    <dbReference type="NCBI Taxonomy" id="1237085"/>
    <lineage>
        <taxon>Archaea</taxon>
        <taxon>Nitrososphaerota</taxon>
        <taxon>Nitrososphaeria</taxon>
        <taxon>Nitrososphaerales</taxon>
        <taxon>Nitrososphaeraceae</taxon>
        <taxon>Nitrososphaera</taxon>
    </lineage>
</organism>
<dbReference type="EMBL" id="CP002408">
    <property type="protein sequence ID" value="AFU58862.1"/>
    <property type="molecule type" value="Genomic_DNA"/>
</dbReference>
<reference evidence="2 3" key="1">
    <citation type="journal article" date="2012" name="Environ. Microbiol.">
        <title>The genome of the ammonia-oxidizing Candidatus Nitrososphaera gargensis: insights into metabolic versatility and environmental adaptations.</title>
        <authorList>
            <person name="Spang A."/>
            <person name="Poehlein A."/>
            <person name="Offre P."/>
            <person name="Zumbragel S."/>
            <person name="Haider S."/>
            <person name="Rychlik N."/>
            <person name="Nowka B."/>
            <person name="Schmeisser C."/>
            <person name="Lebedeva E.V."/>
            <person name="Rattei T."/>
            <person name="Bohm C."/>
            <person name="Schmid M."/>
            <person name="Galushko A."/>
            <person name="Hatzenpichler R."/>
            <person name="Weinmaier T."/>
            <person name="Daniel R."/>
            <person name="Schleper C."/>
            <person name="Spieck E."/>
            <person name="Streit W."/>
            <person name="Wagner M."/>
        </authorList>
    </citation>
    <scope>NUCLEOTIDE SEQUENCE [LARGE SCALE GENOMIC DNA]</scope>
    <source>
        <strain evidence="3">Ga9.2</strain>
    </source>
</reference>
<keyword evidence="2" id="KW-0315">Glutamine amidotransferase</keyword>
<dbReference type="PROSITE" id="PS50880">
    <property type="entry name" value="TOPRIM"/>
    <property type="match status" value="1"/>
</dbReference>
<dbReference type="InterPro" id="IPR006171">
    <property type="entry name" value="TOPRIM_dom"/>
</dbReference>
<dbReference type="HOGENOM" id="CLU_140789_1_0_2"/>
<dbReference type="PANTHER" id="PTHR39964">
    <property type="entry name" value="UPF0292 PROTEIN TK1411"/>
    <property type="match status" value="1"/>
</dbReference>
<evidence type="ECO:0000313" key="2">
    <source>
        <dbReference type="EMBL" id="AFU58862.1"/>
    </source>
</evidence>
<dbReference type="PANTHER" id="PTHR39964:SF2">
    <property type="entry name" value="UPF0292 PROTEIN MJ1624"/>
    <property type="match status" value="1"/>
</dbReference>
<dbReference type="STRING" id="1237085.Ngar_c19300"/>
<evidence type="ECO:0000313" key="3">
    <source>
        <dbReference type="Proteomes" id="UP000008037"/>
    </source>
</evidence>
<dbReference type="BioCyc" id="CNIT1237085:G1324-1928-MONOMER"/>
<dbReference type="GO" id="GO:0016740">
    <property type="term" value="F:transferase activity"/>
    <property type="evidence" value="ECO:0007669"/>
    <property type="project" value="UniProtKB-KW"/>
</dbReference>
<protein>
    <submittedName>
        <fullName evidence="2">Putative glutamine amidotransferase class-I</fullName>
    </submittedName>
</protein>
<gene>
    <name evidence="2" type="ordered locus">Ngar_c19300</name>
</gene>
<name>K0IKE1_NITGG</name>
<dbReference type="RefSeq" id="WP_015019398.1">
    <property type="nucleotide sequence ID" value="NC_018719.1"/>
</dbReference>
<sequence>MGYQYHNNANDDETVERLRSFIGMLNEESEKGSVIVVEGKRDAEALSKVGFTGSPAVFHHFKGVADFLDSHDSASKKKKIILLLDMDRTGKYLTSRLVSQLQSRRQNVSLSYKRALAKITNGKVRHVEDLVIYAPRLSGITGSRKDLYFYT</sequence>